<evidence type="ECO:0000313" key="10">
    <source>
        <dbReference type="EMBL" id="CAJ0956871.1"/>
    </source>
</evidence>
<accession>A0ABN9M541</accession>
<dbReference type="PROSITE" id="PS50262">
    <property type="entry name" value="G_PROTEIN_RECEP_F1_2"/>
    <property type="match status" value="1"/>
</dbReference>
<evidence type="ECO:0000256" key="3">
    <source>
        <dbReference type="ARBA" id="ARBA00022692"/>
    </source>
</evidence>
<evidence type="ECO:0000256" key="7">
    <source>
        <dbReference type="ARBA" id="ARBA00023224"/>
    </source>
</evidence>
<evidence type="ECO:0000256" key="1">
    <source>
        <dbReference type="ARBA" id="ARBA00004141"/>
    </source>
</evidence>
<reference evidence="10" key="1">
    <citation type="submission" date="2023-07" db="EMBL/GenBank/DDBJ databases">
        <authorList>
            <person name="Stuckert A."/>
        </authorList>
    </citation>
    <scope>NUCLEOTIDE SEQUENCE</scope>
</reference>
<comment type="subcellular location">
    <subcellularLocation>
        <location evidence="1">Membrane</location>
        <topology evidence="1">Multi-pass membrane protein</topology>
    </subcellularLocation>
</comment>
<dbReference type="CDD" id="cd15917">
    <property type="entry name" value="7tmA_OR51_52-like"/>
    <property type="match status" value="1"/>
</dbReference>
<dbReference type="InterPro" id="IPR017452">
    <property type="entry name" value="GPCR_Rhodpsn_7TM"/>
</dbReference>
<dbReference type="SUPFAM" id="SSF81321">
    <property type="entry name" value="Family A G protein-coupled receptor-like"/>
    <property type="match status" value="1"/>
</dbReference>
<evidence type="ECO:0000256" key="6">
    <source>
        <dbReference type="ARBA" id="ARBA00023136"/>
    </source>
</evidence>
<dbReference type="EMBL" id="CAUEEQ010042681">
    <property type="protein sequence ID" value="CAJ0956871.1"/>
    <property type="molecule type" value="Genomic_DNA"/>
</dbReference>
<dbReference type="PRINTS" id="PR00245">
    <property type="entry name" value="OLFACTORYR"/>
</dbReference>
<dbReference type="PRINTS" id="PR00237">
    <property type="entry name" value="GPCRRHODOPSN"/>
</dbReference>
<evidence type="ECO:0000313" key="11">
    <source>
        <dbReference type="Proteomes" id="UP001176940"/>
    </source>
</evidence>
<dbReference type="Gene3D" id="1.20.1070.10">
    <property type="entry name" value="Rhodopsin 7-helix transmembrane proteins"/>
    <property type="match status" value="1"/>
</dbReference>
<dbReference type="Pfam" id="PF13853">
    <property type="entry name" value="7tm_4"/>
    <property type="match status" value="1"/>
</dbReference>
<feature type="transmembrane region" description="Helical" evidence="8">
    <location>
        <begin position="131"/>
        <end position="153"/>
    </location>
</feature>
<feature type="transmembrane region" description="Helical" evidence="8">
    <location>
        <begin position="196"/>
        <end position="227"/>
    </location>
</feature>
<evidence type="ECO:0000256" key="5">
    <source>
        <dbReference type="ARBA" id="ARBA00022989"/>
    </source>
</evidence>
<dbReference type="InterPro" id="IPR000276">
    <property type="entry name" value="GPCR_Rhodpsn"/>
</dbReference>
<feature type="transmembrane region" description="Helical" evidence="8">
    <location>
        <begin position="239"/>
        <end position="258"/>
    </location>
</feature>
<comment type="caution">
    <text evidence="10">The sequence shown here is derived from an EMBL/GenBank/DDBJ whole genome shotgun (WGS) entry which is preliminary data.</text>
</comment>
<gene>
    <name evidence="10" type="ORF">RIMI_LOCUS15705676</name>
</gene>
<proteinExistence type="predicted"/>
<feature type="transmembrane region" description="Helical" evidence="8">
    <location>
        <begin position="24"/>
        <end position="48"/>
    </location>
</feature>
<keyword evidence="7" id="KW-0807">Transducer</keyword>
<keyword evidence="6 8" id="KW-0472">Membrane</keyword>
<keyword evidence="3 8" id="KW-0812">Transmembrane</keyword>
<dbReference type="PANTHER" id="PTHR26450">
    <property type="entry name" value="OLFACTORY RECEPTOR 56B1-RELATED"/>
    <property type="match status" value="1"/>
</dbReference>
<sequence>MLNSTFYPTDFLLVGVPGLEHKHFWISIPFCIIYILALLGNLLIMAIIRMSPKLHQPMFIFLSMLAFNDSLLCTSIAPKILSIFWFNDRVISFNGCLLQMFFTHAFSSIQSGFVVSMAFDRYVAIYKPLRYHAIITSSVIFWLVFALLIRAVVMVGPCPILIKKFPAFKTNVIAHSYCEHMAVVKLAATDIRVNSIFGLISAFIIIGGDLLFIFLSYVMIFNTVFLLPSKDARLKAFHTCTPHVCVFLSFYSMALFSFLSHRFGKKIPPYIHIIFSDIYLLVPPFLNPLVYGLKTNLIREELRKLLMKH</sequence>
<evidence type="ECO:0000256" key="4">
    <source>
        <dbReference type="ARBA" id="ARBA00022725"/>
    </source>
</evidence>
<feature type="domain" description="G-protein coupled receptors family 1 profile" evidence="9">
    <location>
        <begin position="40"/>
        <end position="291"/>
    </location>
</feature>
<keyword evidence="4" id="KW-0552">Olfaction</keyword>
<name>A0ABN9M541_9NEOB</name>
<organism evidence="10 11">
    <name type="scientific">Ranitomeya imitator</name>
    <name type="common">mimic poison frog</name>
    <dbReference type="NCBI Taxonomy" id="111125"/>
    <lineage>
        <taxon>Eukaryota</taxon>
        <taxon>Metazoa</taxon>
        <taxon>Chordata</taxon>
        <taxon>Craniata</taxon>
        <taxon>Vertebrata</taxon>
        <taxon>Euteleostomi</taxon>
        <taxon>Amphibia</taxon>
        <taxon>Batrachia</taxon>
        <taxon>Anura</taxon>
        <taxon>Neobatrachia</taxon>
        <taxon>Hyloidea</taxon>
        <taxon>Dendrobatidae</taxon>
        <taxon>Dendrobatinae</taxon>
        <taxon>Ranitomeya</taxon>
    </lineage>
</organism>
<protein>
    <recommendedName>
        <fullName evidence="9">G-protein coupled receptors family 1 profile domain-containing protein</fullName>
    </recommendedName>
</protein>
<feature type="transmembrane region" description="Helical" evidence="8">
    <location>
        <begin position="270"/>
        <end position="293"/>
    </location>
</feature>
<dbReference type="InterPro" id="IPR050402">
    <property type="entry name" value="OR51/52/56-like"/>
</dbReference>
<keyword evidence="11" id="KW-1185">Reference proteome</keyword>
<dbReference type="Proteomes" id="UP001176940">
    <property type="component" value="Unassembled WGS sequence"/>
</dbReference>
<keyword evidence="2" id="KW-0716">Sensory transduction</keyword>
<dbReference type="PANTHER" id="PTHR26450:SF87">
    <property type="entry name" value="OLFACTORY RECEPTOR 51F2"/>
    <property type="match status" value="1"/>
</dbReference>
<feature type="transmembrane region" description="Helical" evidence="8">
    <location>
        <begin position="98"/>
        <end position="119"/>
    </location>
</feature>
<feature type="transmembrane region" description="Helical" evidence="8">
    <location>
        <begin position="60"/>
        <end position="86"/>
    </location>
</feature>
<evidence type="ECO:0000256" key="2">
    <source>
        <dbReference type="ARBA" id="ARBA00022606"/>
    </source>
</evidence>
<evidence type="ECO:0000256" key="8">
    <source>
        <dbReference type="SAM" id="Phobius"/>
    </source>
</evidence>
<dbReference type="InterPro" id="IPR000725">
    <property type="entry name" value="Olfact_rcpt"/>
</dbReference>
<keyword evidence="5 8" id="KW-1133">Transmembrane helix</keyword>
<evidence type="ECO:0000259" key="9">
    <source>
        <dbReference type="PROSITE" id="PS50262"/>
    </source>
</evidence>